<evidence type="ECO:0000313" key="4">
    <source>
        <dbReference type="EMBL" id="KAK2720403.1"/>
    </source>
</evidence>
<organism evidence="4 5">
    <name type="scientific">Artemia franciscana</name>
    <name type="common">Brine shrimp</name>
    <name type="synonym">Artemia sanfranciscana</name>
    <dbReference type="NCBI Taxonomy" id="6661"/>
    <lineage>
        <taxon>Eukaryota</taxon>
        <taxon>Metazoa</taxon>
        <taxon>Ecdysozoa</taxon>
        <taxon>Arthropoda</taxon>
        <taxon>Crustacea</taxon>
        <taxon>Branchiopoda</taxon>
        <taxon>Anostraca</taxon>
        <taxon>Artemiidae</taxon>
        <taxon>Artemia</taxon>
    </lineage>
</organism>
<evidence type="ECO:0000256" key="1">
    <source>
        <dbReference type="ARBA" id="ARBA00010236"/>
    </source>
</evidence>
<keyword evidence="2" id="KW-0812">Transmembrane</keyword>
<reference evidence="4" key="1">
    <citation type="submission" date="2023-07" db="EMBL/GenBank/DDBJ databases">
        <title>Chromosome-level genome assembly of Artemia franciscana.</title>
        <authorList>
            <person name="Jo E."/>
        </authorList>
    </citation>
    <scope>NUCLEOTIDE SEQUENCE</scope>
    <source>
        <tissue evidence="4">Whole body</tissue>
    </source>
</reference>
<keyword evidence="2" id="KW-1133">Transmembrane helix</keyword>
<feature type="non-terminal residue" evidence="4">
    <location>
        <position position="292"/>
    </location>
</feature>
<dbReference type="PANTHER" id="PTHR45964">
    <property type="entry name" value="WSCD FAMILY MEMBER CG9164"/>
    <property type="match status" value="1"/>
</dbReference>
<feature type="transmembrane region" description="Helical" evidence="2">
    <location>
        <begin position="6"/>
        <end position="21"/>
    </location>
</feature>
<proteinExistence type="inferred from homology"/>
<feature type="domain" description="Sulfotransferase" evidence="3">
    <location>
        <begin position="120"/>
        <end position="289"/>
    </location>
</feature>
<evidence type="ECO:0000259" key="3">
    <source>
        <dbReference type="Pfam" id="PF00685"/>
    </source>
</evidence>
<protein>
    <recommendedName>
        <fullName evidence="3">Sulfotransferase domain-containing protein</fullName>
    </recommendedName>
</protein>
<keyword evidence="2" id="KW-0472">Membrane</keyword>
<gene>
    <name evidence="4" type="ORF">QYM36_004326</name>
</gene>
<dbReference type="Pfam" id="PF00685">
    <property type="entry name" value="Sulfotransfer_1"/>
    <property type="match status" value="1"/>
</dbReference>
<comment type="similarity">
    <text evidence="1">Belongs to the WSCD family.</text>
</comment>
<dbReference type="PANTHER" id="PTHR45964:SF9">
    <property type="entry name" value="SULFOTRANSFERASE"/>
    <property type="match status" value="1"/>
</dbReference>
<dbReference type="InterPro" id="IPR051589">
    <property type="entry name" value="Sialate-O-sulfotransferase"/>
</dbReference>
<dbReference type="Proteomes" id="UP001187531">
    <property type="component" value="Unassembled WGS sequence"/>
</dbReference>
<dbReference type="InterPro" id="IPR027417">
    <property type="entry name" value="P-loop_NTPase"/>
</dbReference>
<evidence type="ECO:0000313" key="5">
    <source>
        <dbReference type="Proteomes" id="UP001187531"/>
    </source>
</evidence>
<dbReference type="InterPro" id="IPR000863">
    <property type="entry name" value="Sulfotransferase_dom"/>
</dbReference>
<dbReference type="AlphaFoldDB" id="A0AA88L6L9"/>
<sequence length="292" mass="34529">MNRRNFYIYFTLILVTLLFYIDNFDNTDSVEVSATNSKLTLDATKKLFHEEIFYKLSKLGVEERHAQPSREQVQCKSWRPTHFYPTFYTIKKLRRQLWRNDEICSKFEVKRAKKGQLPAVALASYPGSGNTWIRYLIEASTGVFTGSVYEDRHLYFSGFLGELADWSSGETIVQKTHDFGEGNIKKFVSNNKIKAVLVIRNPYDAIISYHNYIYGGHNGFAPKKDFKRQEWKLFLFFQVKNWLSTIMNWMEFSDELFIIHYELLRKEPVPILRNLTRFLGLTIEEDRFKCIQ</sequence>
<dbReference type="SUPFAM" id="SSF52540">
    <property type="entry name" value="P-loop containing nucleoside triphosphate hydrolases"/>
    <property type="match status" value="1"/>
</dbReference>
<evidence type="ECO:0000256" key="2">
    <source>
        <dbReference type="SAM" id="Phobius"/>
    </source>
</evidence>
<keyword evidence="5" id="KW-1185">Reference proteome</keyword>
<dbReference type="Gene3D" id="3.40.50.300">
    <property type="entry name" value="P-loop containing nucleotide triphosphate hydrolases"/>
    <property type="match status" value="1"/>
</dbReference>
<accession>A0AA88L6L9</accession>
<dbReference type="EMBL" id="JAVRJZ010000007">
    <property type="protein sequence ID" value="KAK2720403.1"/>
    <property type="molecule type" value="Genomic_DNA"/>
</dbReference>
<dbReference type="GO" id="GO:0008146">
    <property type="term" value="F:sulfotransferase activity"/>
    <property type="evidence" value="ECO:0007669"/>
    <property type="project" value="InterPro"/>
</dbReference>
<comment type="caution">
    <text evidence="4">The sequence shown here is derived from an EMBL/GenBank/DDBJ whole genome shotgun (WGS) entry which is preliminary data.</text>
</comment>
<name>A0AA88L6L9_ARTSF</name>